<keyword evidence="5 9" id="KW-0999">Mitochondrion inner membrane</keyword>
<evidence type="ECO:0000256" key="8">
    <source>
        <dbReference type="ARBA" id="ARBA00023136"/>
    </source>
</evidence>
<dbReference type="OrthoDB" id="869189at2759"/>
<organism evidence="10 11">
    <name type="scientific">Nezara viridula</name>
    <name type="common">Southern green stink bug</name>
    <name type="synonym">Cimex viridulus</name>
    <dbReference type="NCBI Taxonomy" id="85310"/>
    <lineage>
        <taxon>Eukaryota</taxon>
        <taxon>Metazoa</taxon>
        <taxon>Ecdysozoa</taxon>
        <taxon>Arthropoda</taxon>
        <taxon>Hexapoda</taxon>
        <taxon>Insecta</taxon>
        <taxon>Pterygota</taxon>
        <taxon>Neoptera</taxon>
        <taxon>Paraneoptera</taxon>
        <taxon>Hemiptera</taxon>
        <taxon>Heteroptera</taxon>
        <taxon>Panheteroptera</taxon>
        <taxon>Pentatomomorpha</taxon>
        <taxon>Pentatomoidea</taxon>
        <taxon>Pentatomidae</taxon>
        <taxon>Pentatominae</taxon>
        <taxon>Nezara</taxon>
    </lineage>
</organism>
<dbReference type="Pfam" id="PF03650">
    <property type="entry name" value="MPC"/>
    <property type="match status" value="1"/>
</dbReference>
<dbReference type="PANTHER" id="PTHR14154">
    <property type="entry name" value="UPF0041 BRAIN PROTEIN 44-RELATED"/>
    <property type="match status" value="1"/>
</dbReference>
<reference evidence="10" key="1">
    <citation type="submission" date="2022-01" db="EMBL/GenBank/DDBJ databases">
        <authorList>
            <person name="King R."/>
        </authorList>
    </citation>
    <scope>NUCLEOTIDE SEQUENCE</scope>
</reference>
<protein>
    <recommendedName>
        <fullName evidence="9">Mitochondrial pyruvate carrier</fullName>
    </recommendedName>
</protein>
<evidence type="ECO:0000256" key="7">
    <source>
        <dbReference type="ARBA" id="ARBA00023128"/>
    </source>
</evidence>
<comment type="similarity">
    <text evidence="2 9">Belongs to the mitochondrial pyruvate carrier (MPC) (TC 2.A.105) family.</text>
</comment>
<dbReference type="InterPro" id="IPR005336">
    <property type="entry name" value="MPC"/>
</dbReference>
<evidence type="ECO:0000256" key="3">
    <source>
        <dbReference type="ARBA" id="ARBA00022448"/>
    </source>
</evidence>
<proteinExistence type="inferred from homology"/>
<gene>
    <name evidence="10" type="ORF">NEZAVI_LOCUS10021</name>
</gene>
<evidence type="ECO:0000256" key="4">
    <source>
        <dbReference type="ARBA" id="ARBA00022692"/>
    </source>
</evidence>
<dbReference type="Proteomes" id="UP001152798">
    <property type="component" value="Chromosome 5"/>
</dbReference>
<dbReference type="GO" id="GO:0005743">
    <property type="term" value="C:mitochondrial inner membrane"/>
    <property type="evidence" value="ECO:0007669"/>
    <property type="project" value="UniProtKB-SubCell"/>
</dbReference>
<dbReference type="AlphaFoldDB" id="A0A9P0HF48"/>
<evidence type="ECO:0000313" key="10">
    <source>
        <dbReference type="EMBL" id="CAH1400876.1"/>
    </source>
</evidence>
<keyword evidence="7 9" id="KW-0496">Mitochondrion</keyword>
<accession>A0A9P0HF48</accession>
<evidence type="ECO:0000256" key="5">
    <source>
        <dbReference type="ARBA" id="ARBA00022792"/>
    </source>
</evidence>
<name>A0A9P0HF48_NEZVI</name>
<sequence>MSKLYSRICGVLEKFVPSSLKPLWNHPAGPKTIFFWAPAVKWGLVVAGLGDVQRPVEKVSAKQYGALAVTGLIWSRYSVVIEPKNWSLLAVNLLVSLTSGYQVVRALRYQMSNAESNDPKKKK</sequence>
<comment type="subcellular location">
    <subcellularLocation>
        <location evidence="1 9">Mitochondrion inner membrane</location>
        <topology evidence="1 9">Multi-pass membrane protein</topology>
    </subcellularLocation>
</comment>
<keyword evidence="3 9" id="KW-0813">Transport</keyword>
<keyword evidence="11" id="KW-1185">Reference proteome</keyword>
<dbReference type="EMBL" id="OV725081">
    <property type="protein sequence ID" value="CAH1400876.1"/>
    <property type="molecule type" value="Genomic_DNA"/>
</dbReference>
<dbReference type="GO" id="GO:0006850">
    <property type="term" value="P:pyruvate import into mitochondria"/>
    <property type="evidence" value="ECO:0007669"/>
    <property type="project" value="InterPro"/>
</dbReference>
<comment type="function">
    <text evidence="9">Mediates the uptake of pyruvate into mitochondria.</text>
</comment>
<evidence type="ECO:0000256" key="9">
    <source>
        <dbReference type="RuleBase" id="RU363100"/>
    </source>
</evidence>
<keyword evidence="6" id="KW-1133">Transmembrane helix</keyword>
<keyword evidence="4" id="KW-0812">Transmembrane</keyword>
<evidence type="ECO:0000256" key="2">
    <source>
        <dbReference type="ARBA" id="ARBA00006416"/>
    </source>
</evidence>
<evidence type="ECO:0000256" key="6">
    <source>
        <dbReference type="ARBA" id="ARBA00022989"/>
    </source>
</evidence>
<evidence type="ECO:0000313" key="11">
    <source>
        <dbReference type="Proteomes" id="UP001152798"/>
    </source>
</evidence>
<keyword evidence="8" id="KW-0472">Membrane</keyword>
<evidence type="ECO:0000256" key="1">
    <source>
        <dbReference type="ARBA" id="ARBA00004448"/>
    </source>
</evidence>